<accession>A0A2K3LSM8</accession>
<feature type="domain" description="F-box associated beta-propeller type 1" evidence="1">
    <location>
        <begin position="44"/>
        <end position="189"/>
    </location>
</feature>
<reference evidence="2 3" key="2">
    <citation type="journal article" date="2017" name="Front. Plant Sci.">
        <title>Gene Classification and Mining of Molecular Markers Useful in Red Clover (Trifolium pratense) Breeding.</title>
        <authorList>
            <person name="Istvanek J."/>
            <person name="Dluhosova J."/>
            <person name="Dluhos P."/>
            <person name="Patkova L."/>
            <person name="Nedelnik J."/>
            <person name="Repkova J."/>
        </authorList>
    </citation>
    <scope>NUCLEOTIDE SEQUENCE [LARGE SCALE GENOMIC DNA]</scope>
    <source>
        <strain evidence="3">cv. Tatra</strain>
        <tissue evidence="2">Young leaves</tissue>
    </source>
</reference>
<dbReference type="InterPro" id="IPR006527">
    <property type="entry name" value="F-box-assoc_dom_typ1"/>
</dbReference>
<comment type="caution">
    <text evidence="2">The sequence shown here is derived from an EMBL/GenBank/DDBJ whole genome shotgun (WGS) entry which is preliminary data.</text>
</comment>
<dbReference type="EMBL" id="ASHM01040123">
    <property type="protein sequence ID" value="PNX81546.1"/>
    <property type="molecule type" value="Genomic_DNA"/>
</dbReference>
<dbReference type="Pfam" id="PF07734">
    <property type="entry name" value="FBA_1"/>
    <property type="match status" value="1"/>
</dbReference>
<dbReference type="AlphaFoldDB" id="A0A2K3LSM8"/>
<organism evidence="2 3">
    <name type="scientific">Trifolium pratense</name>
    <name type="common">Red clover</name>
    <dbReference type="NCBI Taxonomy" id="57577"/>
    <lineage>
        <taxon>Eukaryota</taxon>
        <taxon>Viridiplantae</taxon>
        <taxon>Streptophyta</taxon>
        <taxon>Embryophyta</taxon>
        <taxon>Tracheophyta</taxon>
        <taxon>Spermatophyta</taxon>
        <taxon>Magnoliopsida</taxon>
        <taxon>eudicotyledons</taxon>
        <taxon>Gunneridae</taxon>
        <taxon>Pentapetalae</taxon>
        <taxon>rosids</taxon>
        <taxon>fabids</taxon>
        <taxon>Fabales</taxon>
        <taxon>Fabaceae</taxon>
        <taxon>Papilionoideae</taxon>
        <taxon>50 kb inversion clade</taxon>
        <taxon>NPAAA clade</taxon>
        <taxon>Hologalegina</taxon>
        <taxon>IRL clade</taxon>
        <taxon>Trifolieae</taxon>
        <taxon>Trifolium</taxon>
    </lineage>
</organism>
<dbReference type="PANTHER" id="PTHR31672:SF13">
    <property type="entry name" value="F-BOX PROTEIN CPR30-LIKE"/>
    <property type="match status" value="1"/>
</dbReference>
<dbReference type="Proteomes" id="UP000236291">
    <property type="component" value="Unassembled WGS sequence"/>
</dbReference>
<dbReference type="PANTHER" id="PTHR31672">
    <property type="entry name" value="BNACNNG10540D PROTEIN"/>
    <property type="match status" value="1"/>
</dbReference>
<proteinExistence type="predicted"/>
<name>A0A2K3LSM8_TRIPR</name>
<evidence type="ECO:0000259" key="1">
    <source>
        <dbReference type="Pfam" id="PF07734"/>
    </source>
</evidence>
<dbReference type="InterPro" id="IPR017451">
    <property type="entry name" value="F-box-assoc_interact_dom"/>
</dbReference>
<dbReference type="InterPro" id="IPR050796">
    <property type="entry name" value="SCF_F-box_component"/>
</dbReference>
<sequence>MGCCVYMIALNIVFDCATLPSSGYPKNLRKLFRKALDMIKLMTYNYKVPVVAKINCDSRRERLTKIYTHGEDSWKTIQNFPSTSTVPLGKFVSGTLNRMVDNGGVSSNQSYVILSFDMEKETYGEVLLPQNDADDNVSMHRFHVLDNCLCVFFEINKTHWVAWLMKEYIIVDSWTKLMIIPHEKFIPNYPSFVHPLFVSKNGVVLLMPSMKR</sequence>
<evidence type="ECO:0000313" key="2">
    <source>
        <dbReference type="EMBL" id="PNX81546.1"/>
    </source>
</evidence>
<dbReference type="NCBIfam" id="TIGR01640">
    <property type="entry name" value="F_box_assoc_1"/>
    <property type="match status" value="1"/>
</dbReference>
<gene>
    <name evidence="2" type="ORF">L195_g037569</name>
</gene>
<evidence type="ECO:0000313" key="3">
    <source>
        <dbReference type="Proteomes" id="UP000236291"/>
    </source>
</evidence>
<reference evidence="2 3" key="1">
    <citation type="journal article" date="2014" name="Am. J. Bot.">
        <title>Genome assembly and annotation for red clover (Trifolium pratense; Fabaceae).</title>
        <authorList>
            <person name="Istvanek J."/>
            <person name="Jaros M."/>
            <person name="Krenek A."/>
            <person name="Repkova J."/>
        </authorList>
    </citation>
    <scope>NUCLEOTIDE SEQUENCE [LARGE SCALE GENOMIC DNA]</scope>
    <source>
        <strain evidence="3">cv. Tatra</strain>
        <tissue evidence="2">Young leaves</tissue>
    </source>
</reference>
<protein>
    <recommendedName>
        <fullName evidence="1">F-box associated beta-propeller type 1 domain-containing protein</fullName>
    </recommendedName>
</protein>